<feature type="transmembrane region" description="Helical" evidence="2">
    <location>
        <begin position="40"/>
        <end position="70"/>
    </location>
</feature>
<dbReference type="Pfam" id="PF14333">
    <property type="entry name" value="DUF4389"/>
    <property type="match status" value="2"/>
</dbReference>
<feature type="region of interest" description="Disordered" evidence="1">
    <location>
        <begin position="225"/>
        <end position="251"/>
    </location>
</feature>
<evidence type="ECO:0000256" key="1">
    <source>
        <dbReference type="SAM" id="MobiDB-lite"/>
    </source>
</evidence>
<organism evidence="3 4">
    <name type="scientific">Nonomuraea rosea</name>
    <dbReference type="NCBI Taxonomy" id="638574"/>
    <lineage>
        <taxon>Bacteria</taxon>
        <taxon>Bacillati</taxon>
        <taxon>Actinomycetota</taxon>
        <taxon>Actinomycetes</taxon>
        <taxon>Streptosporangiales</taxon>
        <taxon>Streptosporangiaceae</taxon>
        <taxon>Nonomuraea</taxon>
    </lineage>
</organism>
<dbReference type="EMBL" id="BAABDQ010000047">
    <property type="protein sequence ID" value="GAA3611418.1"/>
    <property type="molecule type" value="Genomic_DNA"/>
</dbReference>
<name>A0ABP6ZN62_9ACTN</name>
<keyword evidence="2" id="KW-0472">Membrane</keyword>
<sequence length="251" mass="27521">MSSTIPANTRAPTPEVQPYPIQVHARRDDALSRWLWLVKWLLIVPHVLILIPLWIAFSVLSLVALVAILITGHYPRPLFDFNVGVMRWSWRVGYYAYNALGTDRYPPFALREIPGYPAGLNVEYPARLHRGLVLVKWLLAIPHLLIVGILFSGSAWLSRQAGGEIWSWGGGGLVALLVLIAGIVLAVTGQYPRPLFDLILGLNRWGLRVAGYTALMTDRYPPFRLDPGGDDPGGVTAPSSGPSVRSGADSG</sequence>
<keyword evidence="2" id="KW-1133">Transmembrane helix</keyword>
<feature type="transmembrane region" description="Helical" evidence="2">
    <location>
        <begin position="137"/>
        <end position="159"/>
    </location>
</feature>
<feature type="transmembrane region" description="Helical" evidence="2">
    <location>
        <begin position="165"/>
        <end position="187"/>
    </location>
</feature>
<accession>A0ABP6ZN62</accession>
<evidence type="ECO:0000313" key="3">
    <source>
        <dbReference type="EMBL" id="GAA3611418.1"/>
    </source>
</evidence>
<reference evidence="4" key="1">
    <citation type="journal article" date="2019" name="Int. J. Syst. Evol. Microbiol.">
        <title>The Global Catalogue of Microorganisms (GCM) 10K type strain sequencing project: providing services to taxonomists for standard genome sequencing and annotation.</title>
        <authorList>
            <consortium name="The Broad Institute Genomics Platform"/>
            <consortium name="The Broad Institute Genome Sequencing Center for Infectious Disease"/>
            <person name="Wu L."/>
            <person name="Ma J."/>
        </authorList>
    </citation>
    <scope>NUCLEOTIDE SEQUENCE [LARGE SCALE GENOMIC DNA]</scope>
    <source>
        <strain evidence="4">JCM 17326</strain>
    </source>
</reference>
<proteinExistence type="predicted"/>
<dbReference type="RefSeq" id="WP_345575973.1">
    <property type="nucleotide sequence ID" value="NZ_BAABDQ010000047.1"/>
</dbReference>
<protein>
    <submittedName>
        <fullName evidence="3">DUF4389 domain-containing protein</fullName>
    </submittedName>
</protein>
<keyword evidence="4" id="KW-1185">Reference proteome</keyword>
<dbReference type="Proteomes" id="UP001500630">
    <property type="component" value="Unassembled WGS sequence"/>
</dbReference>
<evidence type="ECO:0000313" key="4">
    <source>
        <dbReference type="Proteomes" id="UP001500630"/>
    </source>
</evidence>
<comment type="caution">
    <text evidence="3">The sequence shown here is derived from an EMBL/GenBank/DDBJ whole genome shotgun (WGS) entry which is preliminary data.</text>
</comment>
<gene>
    <name evidence="3" type="ORF">GCM10022419_115560</name>
</gene>
<evidence type="ECO:0000256" key="2">
    <source>
        <dbReference type="SAM" id="Phobius"/>
    </source>
</evidence>
<dbReference type="InterPro" id="IPR025498">
    <property type="entry name" value="DUF4389"/>
</dbReference>
<keyword evidence="2" id="KW-0812">Transmembrane</keyword>